<dbReference type="InterPro" id="IPR038875">
    <property type="entry name" value="PLA2_conodipine-like"/>
</dbReference>
<keyword evidence="1" id="KW-0732">Signal</keyword>
<dbReference type="SUPFAM" id="SSF48619">
    <property type="entry name" value="Phospholipase A2, PLA2"/>
    <property type="match status" value="1"/>
</dbReference>
<dbReference type="AlphaFoldDB" id="A0A7G7WZ10"/>
<dbReference type="InterPro" id="IPR036444">
    <property type="entry name" value="PLipase_A2_dom_sf"/>
</dbReference>
<sequence length="233" mass="26746">MESGLVIVTILLTAILWQCHGAQASDDENTESVKRSKLRYSVVVKSYKNAYKGHCALALEPLDGCSTPVGDISMFYRTVFTPACLRHDICYRCGVKFGWTRYRCDKAFERDMYQLCSTEFSKASLIARITKKCEHGSCSSDRVKRRLRFAQMKCYGIAYLYHKGVRAGGYFSFGKKAKKWCSKDCAKEGGDPEFTKDPRNSVDKQFDLDKLEHDINNDDLFEDFLRDFDPDDY</sequence>
<feature type="chain" id="PRO_5028825528" evidence="1">
    <location>
        <begin position="25"/>
        <end position="233"/>
    </location>
</feature>
<reference evidence="2" key="2">
    <citation type="submission" date="2020-07" db="EMBL/GenBank/DDBJ databases">
        <authorList>
            <person name="Klompen A.L."/>
            <person name="Macrander J."/>
            <person name="Reitzel A.M."/>
            <person name="Stampar S.N."/>
        </authorList>
    </citation>
    <scope>NUCLEOTIDE SEQUENCE</scope>
</reference>
<dbReference type="Gene3D" id="1.20.90.10">
    <property type="entry name" value="Phospholipase A2 domain"/>
    <property type="match status" value="1"/>
</dbReference>
<evidence type="ECO:0000256" key="1">
    <source>
        <dbReference type="SAM" id="SignalP"/>
    </source>
</evidence>
<evidence type="ECO:0000313" key="2">
    <source>
        <dbReference type="EMBL" id="QNH72499.1"/>
    </source>
</evidence>
<protein>
    <submittedName>
        <fullName evidence="2">Toxin candidate TRINITY_DN16820_c0_g2_i1</fullName>
    </submittedName>
</protein>
<reference evidence="2" key="1">
    <citation type="journal article" date="2020" name="Mar. Drugs">
        <title>Transcriptomic Analysis of Four Cerianthid (Cnidaria, Ceriantharia) Venoms.</title>
        <authorList>
            <person name="Klompen A.M.L."/>
            <person name="Macrander J."/>
            <person name="Reitzel A.M."/>
            <person name="Stampar S.N."/>
        </authorList>
    </citation>
    <scope>NUCLEOTIDE SEQUENCE</scope>
</reference>
<dbReference type="PANTHER" id="PTHR37687:SF1">
    <property type="entry name" value="AGAP006772-PA"/>
    <property type="match status" value="1"/>
</dbReference>
<dbReference type="PANTHER" id="PTHR37687">
    <property type="entry name" value="AGAP006772-PA"/>
    <property type="match status" value="1"/>
</dbReference>
<dbReference type="GO" id="GO:0006644">
    <property type="term" value="P:phospholipid metabolic process"/>
    <property type="evidence" value="ECO:0007669"/>
    <property type="project" value="InterPro"/>
</dbReference>
<organism evidence="2">
    <name type="scientific">Isarachnanthus nocturnus</name>
    <dbReference type="NCBI Taxonomy" id="1240238"/>
    <lineage>
        <taxon>Eukaryota</taxon>
        <taxon>Metazoa</taxon>
        <taxon>Cnidaria</taxon>
        <taxon>Anthozoa</taxon>
        <taxon>Ceriantharia</taxon>
        <taxon>Penicillaria (in: tube anenomes)</taxon>
        <taxon>Arachnactidae</taxon>
        <taxon>Isarachnanthus</taxon>
    </lineage>
</organism>
<proteinExistence type="evidence at transcript level"/>
<dbReference type="EMBL" id="MT747565">
    <property type="protein sequence ID" value="QNH72499.1"/>
    <property type="molecule type" value="mRNA"/>
</dbReference>
<name>A0A7G7WZ10_9CNID</name>
<feature type="signal peptide" evidence="1">
    <location>
        <begin position="1"/>
        <end position="24"/>
    </location>
</feature>
<dbReference type="GO" id="GO:0050482">
    <property type="term" value="P:arachidonate secretion"/>
    <property type="evidence" value="ECO:0007669"/>
    <property type="project" value="InterPro"/>
</dbReference>
<dbReference type="GO" id="GO:0004623">
    <property type="term" value="F:phospholipase A2 activity"/>
    <property type="evidence" value="ECO:0007669"/>
    <property type="project" value="InterPro"/>
</dbReference>
<accession>A0A7G7WZ10</accession>